<reference evidence="1" key="2">
    <citation type="journal article" date="2021" name="Genome Biol. Evol.">
        <title>Developing a high-quality reference genome for a parasitic bivalve with doubly uniparental inheritance (Bivalvia: Unionida).</title>
        <authorList>
            <person name="Smith C.H."/>
        </authorList>
    </citation>
    <scope>NUCLEOTIDE SEQUENCE</scope>
    <source>
        <strain evidence="1">CHS0354</strain>
        <tissue evidence="1">Mantle</tissue>
    </source>
</reference>
<comment type="caution">
    <text evidence="1">The sequence shown here is derived from an EMBL/GenBank/DDBJ whole genome shotgun (WGS) entry which is preliminary data.</text>
</comment>
<evidence type="ECO:0000313" key="2">
    <source>
        <dbReference type="Proteomes" id="UP001195483"/>
    </source>
</evidence>
<dbReference type="EMBL" id="JAEAOA010001085">
    <property type="protein sequence ID" value="KAK3584337.1"/>
    <property type="molecule type" value="Genomic_DNA"/>
</dbReference>
<sequence>MSKRTKHQLDIENAGYECAVPNHPKARLMYYLNCMCSLLELQDADPEVNRLMVYHKYASLTEEDTNTLIELCYMFSPYVLKDRCIFQNDRLTRGAPNRFLKVSEAPSYLKVKKSVNIGSGHDRRLVRNIMVYQEGWIKENWSVPLDTLLGKRRRIIEGEHKTKVKELQRMLSLDNPGNTPPLDLEKLTKENKANSCVIL</sequence>
<accession>A0AAE0S301</accession>
<name>A0AAE0S301_9BIVA</name>
<organism evidence="1 2">
    <name type="scientific">Potamilus streckersoni</name>
    <dbReference type="NCBI Taxonomy" id="2493646"/>
    <lineage>
        <taxon>Eukaryota</taxon>
        <taxon>Metazoa</taxon>
        <taxon>Spiralia</taxon>
        <taxon>Lophotrochozoa</taxon>
        <taxon>Mollusca</taxon>
        <taxon>Bivalvia</taxon>
        <taxon>Autobranchia</taxon>
        <taxon>Heteroconchia</taxon>
        <taxon>Palaeoheterodonta</taxon>
        <taxon>Unionida</taxon>
        <taxon>Unionoidea</taxon>
        <taxon>Unionidae</taxon>
        <taxon>Ambleminae</taxon>
        <taxon>Lampsilini</taxon>
        <taxon>Potamilus</taxon>
    </lineage>
</organism>
<reference evidence="1" key="3">
    <citation type="submission" date="2023-05" db="EMBL/GenBank/DDBJ databases">
        <authorList>
            <person name="Smith C.H."/>
        </authorList>
    </citation>
    <scope>NUCLEOTIDE SEQUENCE</scope>
    <source>
        <strain evidence="1">CHS0354</strain>
        <tissue evidence="1">Mantle</tissue>
    </source>
</reference>
<dbReference type="AlphaFoldDB" id="A0AAE0S301"/>
<evidence type="ECO:0000313" key="1">
    <source>
        <dbReference type="EMBL" id="KAK3584337.1"/>
    </source>
</evidence>
<keyword evidence="2" id="KW-1185">Reference proteome</keyword>
<proteinExistence type="predicted"/>
<reference evidence="1" key="1">
    <citation type="journal article" date="2021" name="Genome Biol. Evol.">
        <title>A High-Quality Reference Genome for a Parasitic Bivalve with Doubly Uniparental Inheritance (Bivalvia: Unionida).</title>
        <authorList>
            <person name="Smith C.H."/>
        </authorList>
    </citation>
    <scope>NUCLEOTIDE SEQUENCE</scope>
    <source>
        <strain evidence="1">CHS0354</strain>
    </source>
</reference>
<gene>
    <name evidence="1" type="ORF">CHS0354_017507</name>
</gene>
<protein>
    <submittedName>
        <fullName evidence="1">Uncharacterized protein</fullName>
    </submittedName>
</protein>
<dbReference type="Proteomes" id="UP001195483">
    <property type="component" value="Unassembled WGS sequence"/>
</dbReference>